<dbReference type="AlphaFoldDB" id="A0A7X1F918"/>
<evidence type="ECO:0000256" key="5">
    <source>
        <dbReference type="SAM" id="MobiDB-lite"/>
    </source>
</evidence>
<evidence type="ECO:0000256" key="4">
    <source>
        <dbReference type="ARBA" id="ARBA00032089"/>
    </source>
</evidence>
<keyword evidence="9" id="KW-1185">Reference proteome</keyword>
<dbReference type="PANTHER" id="PTHR34138">
    <property type="entry name" value="CELL SHAPE-DETERMINING PROTEIN MREC"/>
    <property type="match status" value="1"/>
</dbReference>
<protein>
    <recommendedName>
        <fullName evidence="2">Cell shape-determining protein MreC</fullName>
    </recommendedName>
    <alternativeName>
        <fullName evidence="4">Cell shape protein MreC</fullName>
    </alternativeName>
</protein>
<dbReference type="InterPro" id="IPR055342">
    <property type="entry name" value="MreC_beta-barrel_core"/>
</dbReference>
<accession>A0A7X1F918</accession>
<dbReference type="Proteomes" id="UP000520156">
    <property type="component" value="Unassembled WGS sequence"/>
</dbReference>
<dbReference type="Gene3D" id="2.40.10.340">
    <property type="entry name" value="Rod shape-determining protein MreC, domain 1"/>
    <property type="match status" value="1"/>
</dbReference>
<dbReference type="Gene3D" id="2.40.10.350">
    <property type="entry name" value="Rod shape-determining protein MreC, domain 2"/>
    <property type="match status" value="1"/>
</dbReference>
<evidence type="ECO:0000313" key="9">
    <source>
        <dbReference type="Proteomes" id="UP000520156"/>
    </source>
</evidence>
<evidence type="ECO:0000259" key="7">
    <source>
        <dbReference type="Pfam" id="PF04085"/>
    </source>
</evidence>
<dbReference type="InterPro" id="IPR007221">
    <property type="entry name" value="MreC"/>
</dbReference>
<name>A0A7X1F918_9SPHN</name>
<feature type="compositionally biased region" description="Low complexity" evidence="5">
    <location>
        <begin position="306"/>
        <end position="315"/>
    </location>
</feature>
<evidence type="ECO:0000256" key="2">
    <source>
        <dbReference type="ARBA" id="ARBA00013855"/>
    </source>
</evidence>
<sequence length="315" mass="32404">MAPPTSRRSGFSKRAQYGTFLGYVAAFAGMLAGALVLVVAFMNRDAFSGLRGAAGDVVAPAGRTMAAGRASAHDLGAVLSGYLTSGASHARMQRELELARVRLAEARALEDENRHLRALLALREVPDRPIAFARMIASSASSTRRFATISAGAGQGIAVGMPVRTPRGLVGRVLEVSRTTARVLLVTDPESLVPVQRARDGVAALAQGHGDGTLQLRLINLGINPIKPGDVFVTSGSGGLYAPGTAVAVVIEVTRDGAIARVLGDPATVDYVAIYPVFAQAAAMPEALTAPPVAEPAALPRRKPGAKAATAGAAD</sequence>
<dbReference type="GO" id="GO:0008360">
    <property type="term" value="P:regulation of cell shape"/>
    <property type="evidence" value="ECO:0007669"/>
    <property type="project" value="UniProtKB-KW"/>
</dbReference>
<reference evidence="8 9" key="1">
    <citation type="submission" date="2020-08" db="EMBL/GenBank/DDBJ databases">
        <title>The genome sequence of Novosphingobium flavum 4Y4.</title>
        <authorList>
            <person name="Liu Y."/>
        </authorList>
    </citation>
    <scope>NUCLEOTIDE SEQUENCE [LARGE SCALE GENOMIC DNA]</scope>
    <source>
        <strain evidence="8 9">4Y4</strain>
    </source>
</reference>
<keyword evidence="6" id="KW-0812">Transmembrane</keyword>
<dbReference type="Pfam" id="PF04085">
    <property type="entry name" value="MreC"/>
    <property type="match status" value="1"/>
</dbReference>
<dbReference type="GO" id="GO:0005886">
    <property type="term" value="C:plasma membrane"/>
    <property type="evidence" value="ECO:0007669"/>
    <property type="project" value="TreeGrafter"/>
</dbReference>
<dbReference type="RefSeq" id="WP_185684046.1">
    <property type="nucleotide sequence ID" value="NZ_JACLAU010000023.1"/>
</dbReference>
<comment type="similarity">
    <text evidence="1">Belongs to the MreC family.</text>
</comment>
<feature type="domain" description="Rod shape-determining protein MreC beta-barrel core" evidence="7">
    <location>
        <begin position="136"/>
        <end position="257"/>
    </location>
</feature>
<keyword evidence="3" id="KW-0133">Cell shape</keyword>
<proteinExistence type="inferred from homology"/>
<evidence type="ECO:0000256" key="6">
    <source>
        <dbReference type="SAM" id="Phobius"/>
    </source>
</evidence>
<gene>
    <name evidence="8" type="ORF">H7F49_13065</name>
</gene>
<evidence type="ECO:0000256" key="1">
    <source>
        <dbReference type="ARBA" id="ARBA00009369"/>
    </source>
</evidence>
<evidence type="ECO:0000256" key="3">
    <source>
        <dbReference type="ARBA" id="ARBA00022960"/>
    </source>
</evidence>
<keyword evidence="6" id="KW-0472">Membrane</keyword>
<dbReference type="EMBL" id="JACLAU010000023">
    <property type="protein sequence ID" value="MBC2652635.1"/>
    <property type="molecule type" value="Genomic_DNA"/>
</dbReference>
<organism evidence="8 9">
    <name type="scientific">Novosphingobium aerophilum</name>
    <dbReference type="NCBI Taxonomy" id="2839843"/>
    <lineage>
        <taxon>Bacteria</taxon>
        <taxon>Pseudomonadati</taxon>
        <taxon>Pseudomonadota</taxon>
        <taxon>Alphaproteobacteria</taxon>
        <taxon>Sphingomonadales</taxon>
        <taxon>Sphingomonadaceae</taxon>
        <taxon>Novosphingobium</taxon>
    </lineage>
</organism>
<feature type="region of interest" description="Disordered" evidence="5">
    <location>
        <begin position="295"/>
        <end position="315"/>
    </location>
</feature>
<evidence type="ECO:0000313" key="8">
    <source>
        <dbReference type="EMBL" id="MBC2652635.1"/>
    </source>
</evidence>
<comment type="caution">
    <text evidence="8">The sequence shown here is derived from an EMBL/GenBank/DDBJ whole genome shotgun (WGS) entry which is preliminary data.</text>
</comment>
<dbReference type="InterPro" id="IPR042175">
    <property type="entry name" value="Cell/Rod_MreC_2"/>
</dbReference>
<dbReference type="PANTHER" id="PTHR34138:SF1">
    <property type="entry name" value="CELL SHAPE-DETERMINING PROTEIN MREC"/>
    <property type="match status" value="1"/>
</dbReference>
<keyword evidence="6" id="KW-1133">Transmembrane helix</keyword>
<dbReference type="InterPro" id="IPR042177">
    <property type="entry name" value="Cell/Rod_1"/>
</dbReference>
<feature type="transmembrane region" description="Helical" evidence="6">
    <location>
        <begin position="20"/>
        <end position="41"/>
    </location>
</feature>